<dbReference type="AlphaFoldDB" id="A0A0K1P9T0"/>
<evidence type="ECO:0000313" key="2">
    <source>
        <dbReference type="Proteomes" id="UP000055590"/>
    </source>
</evidence>
<organism evidence="1 2">
    <name type="scientific">Vulgatibacter incomptus</name>
    <dbReference type="NCBI Taxonomy" id="1391653"/>
    <lineage>
        <taxon>Bacteria</taxon>
        <taxon>Pseudomonadati</taxon>
        <taxon>Myxococcota</taxon>
        <taxon>Myxococcia</taxon>
        <taxon>Myxococcales</taxon>
        <taxon>Cystobacterineae</taxon>
        <taxon>Vulgatibacteraceae</taxon>
        <taxon>Vulgatibacter</taxon>
    </lineage>
</organism>
<dbReference type="STRING" id="1391653.AKJ08_0256"/>
<keyword evidence="2" id="KW-1185">Reference proteome</keyword>
<gene>
    <name evidence="1" type="ORF">AKJ08_0256</name>
</gene>
<dbReference type="KEGG" id="vin:AKJ08_0256"/>
<reference evidence="1 2" key="1">
    <citation type="submission" date="2015-08" db="EMBL/GenBank/DDBJ databases">
        <authorList>
            <person name="Babu N.S."/>
            <person name="Beckwith C.J."/>
            <person name="Beseler K.G."/>
            <person name="Brison A."/>
            <person name="Carone J.V."/>
            <person name="Caskin T.P."/>
            <person name="Diamond M."/>
            <person name="Durham M.E."/>
            <person name="Foxe J.M."/>
            <person name="Go M."/>
            <person name="Henderson B.A."/>
            <person name="Jones I.B."/>
            <person name="McGettigan J.A."/>
            <person name="Micheletti S.J."/>
            <person name="Nasrallah M.E."/>
            <person name="Ortiz D."/>
            <person name="Piller C.R."/>
            <person name="Privatt S.R."/>
            <person name="Schneider S.L."/>
            <person name="Sharp S."/>
            <person name="Smith T.C."/>
            <person name="Stanton J.D."/>
            <person name="Ullery H.E."/>
            <person name="Wilson R.J."/>
            <person name="Serrano M.G."/>
            <person name="Buck G."/>
            <person name="Lee V."/>
            <person name="Wang Y."/>
            <person name="Carvalho R."/>
            <person name="Voegtly L."/>
            <person name="Shi R."/>
            <person name="Duckworth R."/>
            <person name="Johnson A."/>
            <person name="Loviza R."/>
            <person name="Walstead R."/>
            <person name="Shah Z."/>
            <person name="Kiflezghi M."/>
            <person name="Wade K."/>
            <person name="Ball S.L."/>
            <person name="Bradley K.W."/>
            <person name="Asai D.J."/>
            <person name="Bowman C.A."/>
            <person name="Russell D.A."/>
            <person name="Pope W.H."/>
            <person name="Jacobs-Sera D."/>
            <person name="Hendrix R.W."/>
            <person name="Hatfull G.F."/>
        </authorList>
    </citation>
    <scope>NUCLEOTIDE SEQUENCE [LARGE SCALE GENOMIC DNA]</scope>
    <source>
        <strain evidence="1 2">DSM 27710</strain>
    </source>
</reference>
<sequence length="151" mass="14817">MLLSSGLGCADGSSGSVSNRLACETEALASSRECAACLLSARYEVCEESYQASIVACSECTGTASERCDPVECASKRDAHLRCYERAAITMCGASGGGDTGGAGGLDGTGGTGGIGGSGGSGGHGGVGAMEARAAVERREARAESFASCPT</sequence>
<name>A0A0K1P9T0_9BACT</name>
<dbReference type="Proteomes" id="UP000055590">
    <property type="component" value="Chromosome"/>
</dbReference>
<evidence type="ECO:0000313" key="1">
    <source>
        <dbReference type="EMBL" id="AKU89869.1"/>
    </source>
</evidence>
<dbReference type="EMBL" id="CP012332">
    <property type="protein sequence ID" value="AKU89869.1"/>
    <property type="molecule type" value="Genomic_DNA"/>
</dbReference>
<protein>
    <submittedName>
        <fullName evidence="1">Uncharacterized protein</fullName>
    </submittedName>
</protein>
<proteinExistence type="predicted"/>
<accession>A0A0K1P9T0</accession>